<dbReference type="EMBL" id="GECZ01028826">
    <property type="protein sequence ID" value="JAS40943.1"/>
    <property type="molecule type" value="Transcribed_RNA"/>
</dbReference>
<sequence length="168" mass="18889">MHWLLAFYFRHVQSIRGEWLPFCSIVLYRGNQTEDEGKVGTRIRARTKTKAKTNIGSIMKTQRPTHGPRRKGRGRGGAQSSCSSNRAISLPTPPALPASLAPPAHLALQVSPVLPYSPASAPLTNTPILSFFWARIPCPNKILYYFKVLLFLVLFLSIICRILLCYYF</sequence>
<reference evidence="3" key="1">
    <citation type="submission" date="2015-11" db="EMBL/GenBank/DDBJ databases">
        <title>De novo transcriptome assembly of four potential Pierce s Disease insect vectors from Arizona vineyards.</title>
        <authorList>
            <person name="Tassone E.E."/>
        </authorList>
    </citation>
    <scope>NUCLEOTIDE SEQUENCE</scope>
</reference>
<proteinExistence type="predicted"/>
<gene>
    <name evidence="3" type="ORF">g.30139</name>
</gene>
<evidence type="ECO:0000256" key="2">
    <source>
        <dbReference type="SAM" id="Phobius"/>
    </source>
</evidence>
<name>A0A1B6ETA2_9HEMI</name>
<keyword evidence="2" id="KW-0472">Membrane</keyword>
<dbReference type="AlphaFoldDB" id="A0A1B6ETA2"/>
<feature type="transmembrane region" description="Helical" evidence="2">
    <location>
        <begin position="144"/>
        <end position="167"/>
    </location>
</feature>
<feature type="region of interest" description="Disordered" evidence="1">
    <location>
        <begin position="55"/>
        <end position="85"/>
    </location>
</feature>
<evidence type="ECO:0000313" key="3">
    <source>
        <dbReference type="EMBL" id="JAS40943.1"/>
    </source>
</evidence>
<keyword evidence="2" id="KW-0812">Transmembrane</keyword>
<accession>A0A1B6ETA2</accession>
<evidence type="ECO:0000256" key="1">
    <source>
        <dbReference type="SAM" id="MobiDB-lite"/>
    </source>
</evidence>
<keyword evidence="2" id="KW-1133">Transmembrane helix</keyword>
<organism evidence="3">
    <name type="scientific">Cuerna arida</name>
    <dbReference type="NCBI Taxonomy" id="1464854"/>
    <lineage>
        <taxon>Eukaryota</taxon>
        <taxon>Metazoa</taxon>
        <taxon>Ecdysozoa</taxon>
        <taxon>Arthropoda</taxon>
        <taxon>Hexapoda</taxon>
        <taxon>Insecta</taxon>
        <taxon>Pterygota</taxon>
        <taxon>Neoptera</taxon>
        <taxon>Paraneoptera</taxon>
        <taxon>Hemiptera</taxon>
        <taxon>Auchenorrhyncha</taxon>
        <taxon>Membracoidea</taxon>
        <taxon>Cicadellidae</taxon>
        <taxon>Cicadellinae</taxon>
        <taxon>Proconiini</taxon>
        <taxon>Cuerna</taxon>
    </lineage>
</organism>
<protein>
    <submittedName>
        <fullName evidence="3">Uncharacterized protein</fullName>
    </submittedName>
</protein>